<dbReference type="AlphaFoldDB" id="A0A8W8LU91"/>
<name>A0A8W8LU91_MAGGI</name>
<feature type="signal peptide" evidence="1">
    <location>
        <begin position="1"/>
        <end position="20"/>
    </location>
</feature>
<organism evidence="2 3">
    <name type="scientific">Magallana gigas</name>
    <name type="common">Pacific oyster</name>
    <name type="synonym">Crassostrea gigas</name>
    <dbReference type="NCBI Taxonomy" id="29159"/>
    <lineage>
        <taxon>Eukaryota</taxon>
        <taxon>Metazoa</taxon>
        <taxon>Spiralia</taxon>
        <taxon>Lophotrochozoa</taxon>
        <taxon>Mollusca</taxon>
        <taxon>Bivalvia</taxon>
        <taxon>Autobranchia</taxon>
        <taxon>Pteriomorphia</taxon>
        <taxon>Ostreida</taxon>
        <taxon>Ostreoidea</taxon>
        <taxon>Ostreidae</taxon>
        <taxon>Magallana</taxon>
    </lineage>
</organism>
<keyword evidence="3" id="KW-1185">Reference proteome</keyword>
<accession>A0A8W8LU91</accession>
<evidence type="ECO:0000313" key="2">
    <source>
        <dbReference type="EnsemblMetazoa" id="G29162.3:cds"/>
    </source>
</evidence>
<dbReference type="EnsemblMetazoa" id="G29162.4">
    <property type="protein sequence ID" value="G29162.4:cds"/>
    <property type="gene ID" value="G29162"/>
</dbReference>
<feature type="chain" id="PRO_5042431720" evidence="1">
    <location>
        <begin position="21"/>
        <end position="324"/>
    </location>
</feature>
<protein>
    <submittedName>
        <fullName evidence="2">Uncharacterized protein</fullName>
    </submittedName>
</protein>
<dbReference type="EnsemblMetazoa" id="G29162.3">
    <property type="protein sequence ID" value="G29162.3:cds"/>
    <property type="gene ID" value="G29162"/>
</dbReference>
<dbReference type="OrthoDB" id="6157850at2759"/>
<keyword evidence="1" id="KW-0732">Signal</keyword>
<sequence>MKLTFGTILTLLWAFSSIKAKPAEEQTKAAGKADDRVKRSPFVPKFIGKRDDENDDALLSLEAAIRDELLSQEPFDIYPSDADDAFEREARMNRQLFVGKRDSNPLGKRTAPILGFKRFSPREELKRSTILVPEDISEFDMNKRGNLPMFVGKRRAPFFVGKRRMHLVVGRGGNMNNPKLVGKRGTPLFVGRRRADTDDKPIYYSYIALRRSVPDELRMRDSIADSLLNGDNFYSAADTGSGVLDIPDDEDSLSNSSSQKFKRFETPVFIGKRNSLIADLASAKQAHSQLLQKRFEPPMYVGRRSEQPIQAHRAQVQYQQGSIS</sequence>
<evidence type="ECO:0000313" key="3">
    <source>
        <dbReference type="Proteomes" id="UP000005408"/>
    </source>
</evidence>
<dbReference type="Proteomes" id="UP000005408">
    <property type="component" value="Unassembled WGS sequence"/>
</dbReference>
<evidence type="ECO:0000256" key="1">
    <source>
        <dbReference type="SAM" id="SignalP"/>
    </source>
</evidence>
<reference evidence="2" key="1">
    <citation type="submission" date="2022-08" db="UniProtKB">
        <authorList>
            <consortium name="EnsemblMetazoa"/>
        </authorList>
    </citation>
    <scope>IDENTIFICATION</scope>
    <source>
        <strain evidence="2">05x7-T-G4-1.051#20</strain>
    </source>
</reference>
<proteinExistence type="predicted"/>